<sequence>MIKKLFILLCVCTIVMNIGCGKSKQDEVKKPVIKEWKQVDFINDFFPNDMIVFNNKFYFATDKGLFESKDGKDRQIAKIDILKEKKAKIRNLAVNNNMLFIGTDRGIGMLSNTFKFQIMGIVNQILPIESGKLAVLANDGIYIVNNSFKIEMHFDSENSFFAQYKDNEDISERLLKVNSGAEFGKYYYFATDEGLAQVGKDLQMAKIFFGDYLVPSLSGELIKHQGNSPLPGNMIKDVKVWNSKILLATNGGLSIYVPESNNWHNLTSDHYEKTKRGSKWQEILVPGNTDMIGNYVNDINVYEDKAFISTNKGLNLLNLKTNKIEKKLLEGSIKFSYLKDDTLFVSSDFDGLYIFRLQEVIDENSNR</sequence>
<protein>
    <submittedName>
        <fullName evidence="1">Uncharacterized protein</fullName>
    </submittedName>
</protein>
<dbReference type="EMBL" id="PKTG01000097">
    <property type="protein sequence ID" value="PLX17015.1"/>
    <property type="molecule type" value="Genomic_DNA"/>
</dbReference>
<accession>A0A2N5ZEB4</accession>
<name>A0A2N5ZEB4_MUIH1</name>
<evidence type="ECO:0000313" key="1">
    <source>
        <dbReference type="EMBL" id="PLX17015.1"/>
    </source>
</evidence>
<organism evidence="1 2">
    <name type="scientific">Muiribacterium halophilum</name>
    <dbReference type="NCBI Taxonomy" id="2053465"/>
    <lineage>
        <taxon>Bacteria</taxon>
        <taxon>Candidatus Muiribacteriota</taxon>
        <taxon>Candidatus Muiribacteriia</taxon>
        <taxon>Candidatus Muiribacteriales</taxon>
        <taxon>Candidatus Muiribacteriaceae</taxon>
        <taxon>Candidatus Muiribacterium</taxon>
    </lineage>
</organism>
<dbReference type="AlphaFoldDB" id="A0A2N5ZEB4"/>
<comment type="caution">
    <text evidence="1">The sequence shown here is derived from an EMBL/GenBank/DDBJ whole genome shotgun (WGS) entry which is preliminary data.</text>
</comment>
<reference evidence="1 2" key="1">
    <citation type="submission" date="2017-11" db="EMBL/GenBank/DDBJ databases">
        <title>Genome-resolved metagenomics identifies genetic mobility, metabolic interactions, and unexpected diversity in perchlorate-reducing communities.</title>
        <authorList>
            <person name="Barnum T.P."/>
            <person name="Figueroa I.A."/>
            <person name="Carlstrom C.I."/>
            <person name="Lucas L.N."/>
            <person name="Engelbrektson A.L."/>
            <person name="Coates J.D."/>
        </authorList>
    </citation>
    <scope>NUCLEOTIDE SEQUENCE [LARGE SCALE GENOMIC DNA]</scope>
    <source>
        <strain evidence="1">BM706</strain>
    </source>
</reference>
<gene>
    <name evidence="1" type="ORF">C0601_08540</name>
</gene>
<dbReference type="Proteomes" id="UP000234857">
    <property type="component" value="Unassembled WGS sequence"/>
</dbReference>
<dbReference type="Gene3D" id="2.130.10.10">
    <property type="entry name" value="YVTN repeat-like/Quinoprotein amine dehydrogenase"/>
    <property type="match status" value="1"/>
</dbReference>
<dbReference type="InterPro" id="IPR015943">
    <property type="entry name" value="WD40/YVTN_repeat-like_dom_sf"/>
</dbReference>
<proteinExistence type="predicted"/>
<evidence type="ECO:0000313" key="2">
    <source>
        <dbReference type="Proteomes" id="UP000234857"/>
    </source>
</evidence>